<keyword evidence="3" id="KW-1185">Reference proteome</keyword>
<dbReference type="AlphaFoldDB" id="A0A4R1L8L8"/>
<dbReference type="InterPro" id="IPR002931">
    <property type="entry name" value="Transglutaminase-like"/>
</dbReference>
<dbReference type="GO" id="GO:0006508">
    <property type="term" value="P:proteolysis"/>
    <property type="evidence" value="ECO:0007669"/>
    <property type="project" value="UniProtKB-KW"/>
</dbReference>
<organism evidence="2 3">
    <name type="scientific">Acidipila rosea</name>
    <dbReference type="NCBI Taxonomy" id="768535"/>
    <lineage>
        <taxon>Bacteria</taxon>
        <taxon>Pseudomonadati</taxon>
        <taxon>Acidobacteriota</taxon>
        <taxon>Terriglobia</taxon>
        <taxon>Terriglobales</taxon>
        <taxon>Acidobacteriaceae</taxon>
        <taxon>Acidipila</taxon>
    </lineage>
</organism>
<dbReference type="Gene3D" id="3.10.620.30">
    <property type="match status" value="1"/>
</dbReference>
<protein>
    <submittedName>
        <fullName evidence="2">Transglutaminase-like putative cysteine protease</fullName>
    </submittedName>
</protein>
<gene>
    <name evidence="2" type="ORF">C7378_2287</name>
</gene>
<dbReference type="OrthoDB" id="9787782at2"/>
<dbReference type="Gene3D" id="2.60.40.2250">
    <property type="match status" value="1"/>
</dbReference>
<dbReference type="RefSeq" id="WP_131996414.1">
    <property type="nucleotide sequence ID" value="NZ_SMGK01000003.1"/>
</dbReference>
<name>A0A4R1L8L8_9BACT</name>
<dbReference type="InterPro" id="IPR038765">
    <property type="entry name" value="Papain-like_cys_pep_sf"/>
</dbReference>
<dbReference type="PANTHER" id="PTHR33490:SF12">
    <property type="entry name" value="BLL5557 PROTEIN"/>
    <property type="match status" value="1"/>
</dbReference>
<comment type="caution">
    <text evidence="2">The sequence shown here is derived from an EMBL/GenBank/DDBJ whole genome shotgun (WGS) entry which is preliminary data.</text>
</comment>
<dbReference type="SUPFAM" id="SSF54001">
    <property type="entry name" value="Cysteine proteinases"/>
    <property type="match status" value="1"/>
</dbReference>
<feature type="domain" description="Transglutaminase-like" evidence="1">
    <location>
        <begin position="164"/>
        <end position="230"/>
    </location>
</feature>
<dbReference type="Pfam" id="PF01841">
    <property type="entry name" value="Transglut_core"/>
    <property type="match status" value="1"/>
</dbReference>
<proteinExistence type="predicted"/>
<dbReference type="SMART" id="SM00460">
    <property type="entry name" value="TGc"/>
    <property type="match status" value="1"/>
</dbReference>
<dbReference type="GO" id="GO:0008233">
    <property type="term" value="F:peptidase activity"/>
    <property type="evidence" value="ECO:0007669"/>
    <property type="project" value="UniProtKB-KW"/>
</dbReference>
<evidence type="ECO:0000259" key="1">
    <source>
        <dbReference type="SMART" id="SM00460"/>
    </source>
</evidence>
<reference evidence="2 3" key="1">
    <citation type="submission" date="2019-03" db="EMBL/GenBank/DDBJ databases">
        <title>Genomic Encyclopedia of Type Strains, Phase IV (KMG-IV): sequencing the most valuable type-strain genomes for metagenomic binning, comparative biology and taxonomic classification.</title>
        <authorList>
            <person name="Goeker M."/>
        </authorList>
    </citation>
    <scope>NUCLEOTIDE SEQUENCE [LARGE SCALE GENOMIC DNA]</scope>
    <source>
        <strain evidence="2 3">DSM 103428</strain>
    </source>
</reference>
<accession>A0A4R1L8L8</accession>
<keyword evidence="2" id="KW-0378">Hydrolase</keyword>
<dbReference type="Proteomes" id="UP000295210">
    <property type="component" value="Unassembled WGS sequence"/>
</dbReference>
<keyword evidence="2" id="KW-0645">Protease</keyword>
<dbReference type="EMBL" id="SMGK01000003">
    <property type="protein sequence ID" value="TCK72699.1"/>
    <property type="molecule type" value="Genomic_DNA"/>
</dbReference>
<sequence>MLIRLGYDIRFYMAARTAFVAMLHVHPSRTDDLLEPDHMRIESGGTTILPDSYLDSFGNRCSRFVALPGELKLTSSTLIEDSGAPDPINPRAIELPVEQVPNEVLRYLMNSRYCEVDSMLHIATDLFGGLAPGWQRVQAINNWVHQHVTFGYHHARATKTALNVYTERTGVCRDFQHLAVTFCRALNIPARYATGYLGDIGVPPSYTPMDFSAWYEVYLSGRWWTMDARHNAPRIGRVLMAVGRDASDVAITTSFGQSDLTKFEVISDELPGAVATQ</sequence>
<evidence type="ECO:0000313" key="3">
    <source>
        <dbReference type="Proteomes" id="UP000295210"/>
    </source>
</evidence>
<dbReference type="PANTHER" id="PTHR33490">
    <property type="entry name" value="BLR5614 PROTEIN-RELATED"/>
    <property type="match status" value="1"/>
</dbReference>
<evidence type="ECO:0000313" key="2">
    <source>
        <dbReference type="EMBL" id="TCK72699.1"/>
    </source>
</evidence>